<evidence type="ECO:0000313" key="2">
    <source>
        <dbReference type="Proteomes" id="UP001497493"/>
    </source>
</evidence>
<dbReference type="InterPro" id="IPR043502">
    <property type="entry name" value="DNA/RNA_pol_sf"/>
</dbReference>
<protein>
    <recommendedName>
        <fullName evidence="3">Reverse transcriptase domain-containing protein</fullName>
    </recommendedName>
</protein>
<keyword evidence="2" id="KW-1185">Reference proteome</keyword>
<evidence type="ECO:0000313" key="1">
    <source>
        <dbReference type="EMBL" id="CAL1242086.1"/>
    </source>
</evidence>
<evidence type="ECO:0008006" key="3">
    <source>
        <dbReference type="Google" id="ProtNLM"/>
    </source>
</evidence>
<keyword evidence="1" id="KW-0614">Plasmid</keyword>
<dbReference type="SUPFAM" id="SSF56672">
    <property type="entry name" value="DNA/RNA polymerases"/>
    <property type="match status" value="1"/>
</dbReference>
<sequence length="103" mass="11989">MKRVLEPKLEPVFHRDSWVSAGARRMMRLPWSGGASWEYDWVVEFDIKGLFDNIDHELLLRAVRKHCQIPWVLRMSSAGSRHLGNYGWPTGQSGRRARRKAVS</sequence>
<organism evidence="1 2">
    <name type="scientific">Candidatus Methylocalor cossyra</name>
    <dbReference type="NCBI Taxonomy" id="3108543"/>
    <lineage>
        <taxon>Bacteria</taxon>
        <taxon>Pseudomonadati</taxon>
        <taxon>Pseudomonadota</taxon>
        <taxon>Gammaproteobacteria</taxon>
        <taxon>Methylococcales</taxon>
        <taxon>Methylococcaceae</taxon>
        <taxon>Candidatus Methylocalor</taxon>
    </lineage>
</organism>
<gene>
    <name evidence="1" type="ORF">MECH1_V1_P0154</name>
</gene>
<name>A0ABM9NN65_9GAMM</name>
<geneLocation type="plasmid" evidence="1 2">
    <name>2</name>
</geneLocation>
<reference evidence="1 2" key="1">
    <citation type="submission" date="2024-04" db="EMBL/GenBank/DDBJ databases">
        <authorList>
            <person name="Cremers G."/>
        </authorList>
    </citation>
    <scope>NUCLEOTIDE SEQUENCE [LARGE SCALE GENOMIC DNA]</scope>
    <source>
        <strain evidence="1">MeCH1-AG</strain>
        <plasmid evidence="1 2">2</plasmid>
    </source>
</reference>
<dbReference type="Proteomes" id="UP001497493">
    <property type="component" value="Plasmid 2"/>
</dbReference>
<accession>A0ABM9NN65</accession>
<dbReference type="EMBL" id="OZ026885">
    <property type="protein sequence ID" value="CAL1242086.1"/>
    <property type="molecule type" value="Genomic_DNA"/>
</dbReference>
<proteinExistence type="predicted"/>